<dbReference type="SUPFAM" id="SSF51989">
    <property type="entry name" value="Glycosyl hydrolases family 6, cellulases"/>
    <property type="match status" value="1"/>
</dbReference>
<feature type="chain" id="PRO_5012000360" evidence="3">
    <location>
        <begin position="16"/>
        <end position="461"/>
    </location>
</feature>
<feature type="binding site" evidence="2">
    <location>
        <position position="65"/>
    </location>
    <ligand>
        <name>substrate</name>
    </ligand>
</feature>
<evidence type="ECO:0000313" key="4">
    <source>
        <dbReference type="EMBL" id="KOO25881.1"/>
    </source>
</evidence>
<dbReference type="GO" id="GO:0030245">
    <property type="term" value="P:cellulose catabolic process"/>
    <property type="evidence" value="ECO:0007669"/>
    <property type="project" value="InterPro"/>
</dbReference>
<feature type="binding site" evidence="2">
    <location>
        <position position="217"/>
    </location>
    <ligand>
        <name>substrate</name>
    </ligand>
</feature>
<evidence type="ECO:0000313" key="5">
    <source>
        <dbReference type="Proteomes" id="UP000037460"/>
    </source>
</evidence>
<dbReference type="GO" id="GO:0004553">
    <property type="term" value="F:hydrolase activity, hydrolyzing O-glycosyl compounds"/>
    <property type="evidence" value="ECO:0007669"/>
    <property type="project" value="InterPro"/>
</dbReference>
<evidence type="ECO:0000256" key="1">
    <source>
        <dbReference type="PIRSR" id="PIRSR001100-1"/>
    </source>
</evidence>
<dbReference type="Gene3D" id="3.20.20.40">
    <property type="entry name" value="1, 4-beta cellobiohydrolase"/>
    <property type="match status" value="1"/>
</dbReference>
<keyword evidence="4" id="KW-0378">Hydrolase</keyword>
<name>A0A0M0JGZ0_9EUKA</name>
<dbReference type="PRINTS" id="PR00733">
    <property type="entry name" value="GLHYDRLASE6"/>
</dbReference>
<dbReference type="PANTHER" id="PTHR34876">
    <property type="match status" value="1"/>
</dbReference>
<feature type="binding site" evidence="2">
    <location>
        <position position="214"/>
    </location>
    <ligand>
        <name>substrate</name>
    </ligand>
</feature>
<keyword evidence="3" id="KW-0732">Signal</keyword>
<dbReference type="PANTHER" id="PTHR34876:SF10">
    <property type="entry name" value="GLUCANASE"/>
    <property type="match status" value="1"/>
</dbReference>
<dbReference type="InterPro" id="IPR036434">
    <property type="entry name" value="Beta_cellobiohydrolase_sf"/>
</dbReference>
<feature type="binding site" evidence="2">
    <location>
        <position position="364"/>
    </location>
    <ligand>
        <name>substrate</name>
    </ligand>
</feature>
<protein>
    <submittedName>
        <fullName evidence="4">Glycoside hydrolase family 6 protein</fullName>
    </submittedName>
</protein>
<feature type="active site" description="Proton acceptor" evidence="1">
    <location>
        <position position="370"/>
    </location>
</feature>
<evidence type="ECO:0000256" key="2">
    <source>
        <dbReference type="PIRSR" id="PIRSR001100-2"/>
    </source>
</evidence>
<proteinExistence type="predicted"/>
<dbReference type="InterPro" id="IPR016288">
    <property type="entry name" value="Beta_cellobiohydrolase"/>
</dbReference>
<dbReference type="EMBL" id="JWZX01002917">
    <property type="protein sequence ID" value="KOO25881.1"/>
    <property type="molecule type" value="Genomic_DNA"/>
</dbReference>
<dbReference type="PIRSF" id="PIRSF001100">
    <property type="entry name" value="Beta_cellobiohydrolase"/>
    <property type="match status" value="1"/>
</dbReference>
<feature type="signal peptide" evidence="3">
    <location>
        <begin position="1"/>
        <end position="15"/>
    </location>
</feature>
<keyword evidence="5" id="KW-1185">Reference proteome</keyword>
<sequence>MRCNLLLVPTALVAAQSTGINVFATNRFYVDPYFQKNVDDATAGVTDPATLANLGKMRQTSTAHWITKKSIINTTEPILKGAASQSPPPLVVFVVYNLPNRDCDADNSLGEFCCATKPDGSCDYLAEGDCSTGLSQYKNDFLDPIAAVVAKYADKVPMAFVLEPSSIPNLATNKGNPKCATSATEASYTKGIPMAVDALAAAAPKASIYIDAAHGGWLGWEANAQAYATLFSTLQVTAKVRGLATNMGNFQPLGVPCPASAFDDSMHNYCGSTGGVCCEDPCALLPQFSSGNNEYNYIQALTKEIKRAIPYWDPHYIIDTSRNGITDERSSCASWCNVRGAGLGKTPSSNNLLPNLVDALFYLKTPGESDGCTETLPDGSTCHEYDKTCGDPDAIGSQPGEPKAPVSGTFWNFYAVSLAKNAQFVAQSNKTAQLATQPGPILVAHKGSFGGSAHLAMTHQH</sequence>
<organism evidence="4 5">
    <name type="scientific">Chrysochromulina tobinii</name>
    <dbReference type="NCBI Taxonomy" id="1460289"/>
    <lineage>
        <taxon>Eukaryota</taxon>
        <taxon>Haptista</taxon>
        <taxon>Haptophyta</taxon>
        <taxon>Prymnesiophyceae</taxon>
        <taxon>Prymnesiales</taxon>
        <taxon>Chrysochromulinaceae</taxon>
        <taxon>Chrysochromulina</taxon>
    </lineage>
</organism>
<feature type="binding site" evidence="2">
    <location>
        <position position="368"/>
    </location>
    <ligand>
        <name>substrate</name>
    </ligand>
</feature>
<gene>
    <name evidence="4" type="ORF">Ctob_008589</name>
</gene>
<feature type="binding site" evidence="2">
    <location>
        <position position="249"/>
    </location>
    <ligand>
        <name>substrate</name>
    </ligand>
</feature>
<evidence type="ECO:0000256" key="3">
    <source>
        <dbReference type="SAM" id="SignalP"/>
    </source>
</evidence>
<reference evidence="5" key="1">
    <citation type="journal article" date="2015" name="PLoS Genet.">
        <title>Genome Sequence and Transcriptome Analyses of Chrysochromulina tobin: Metabolic Tools for Enhanced Algal Fitness in the Prominent Order Prymnesiales (Haptophyceae).</title>
        <authorList>
            <person name="Hovde B.T."/>
            <person name="Deodato C.R."/>
            <person name="Hunsperger H.M."/>
            <person name="Ryken S.A."/>
            <person name="Yost W."/>
            <person name="Jha R.K."/>
            <person name="Patterson J."/>
            <person name="Monnat R.J. Jr."/>
            <person name="Barlow S.B."/>
            <person name="Starkenburg S.R."/>
            <person name="Cattolico R.A."/>
        </authorList>
    </citation>
    <scope>NUCLEOTIDE SEQUENCE</scope>
    <source>
        <strain evidence="5">CCMP291</strain>
    </source>
</reference>
<dbReference type="AlphaFoldDB" id="A0A0M0JGZ0"/>
<dbReference type="OrthoDB" id="64893at2759"/>
<dbReference type="Proteomes" id="UP000037460">
    <property type="component" value="Unassembled WGS sequence"/>
</dbReference>
<comment type="caution">
    <text evidence="4">The sequence shown here is derived from an EMBL/GenBank/DDBJ whole genome shotgun (WGS) entry which is preliminary data.</text>
</comment>
<accession>A0A0M0JGZ0</accession>
<dbReference type="Pfam" id="PF01341">
    <property type="entry name" value="Glyco_hydro_6"/>
    <property type="match status" value="1"/>
</dbReference>
<feature type="binding site" evidence="2">
    <location>
        <position position="335"/>
    </location>
    <ligand>
        <name>substrate</name>
    </ligand>
</feature>